<dbReference type="InterPro" id="IPR051795">
    <property type="entry name" value="Glycosyl_Hydrlase_43"/>
</dbReference>
<dbReference type="Gene3D" id="2.60.120.200">
    <property type="match status" value="1"/>
</dbReference>
<dbReference type="OrthoDB" id="9801455at2"/>
<accession>Q97TI7</accession>
<dbReference type="PANTHER" id="PTHR42812:SF12">
    <property type="entry name" value="BETA-XYLOSIDASE-RELATED"/>
    <property type="match status" value="1"/>
</dbReference>
<dbReference type="InterPro" id="IPR013320">
    <property type="entry name" value="ConA-like_dom_sf"/>
</dbReference>
<reference evidence="7 8" key="1">
    <citation type="journal article" date="2001" name="J. Bacteriol.">
        <title>Genome sequence and comparative analysis of the solvent-producing bacterium Clostridium acetobutylicum.</title>
        <authorList>
            <person name="Nolling J."/>
            <person name="Breton G."/>
            <person name="Omelchenko M.V."/>
            <person name="Makarova K.S."/>
            <person name="Zeng Q."/>
            <person name="Gibson R."/>
            <person name="Lee H.M."/>
            <person name="Dubois J."/>
            <person name="Qiu D."/>
            <person name="Hitti J."/>
            <person name="Wolf Y.I."/>
            <person name="Tatusov R.L."/>
            <person name="Sabathe F."/>
            <person name="Doucette-Stamm L."/>
            <person name="Soucaille P."/>
            <person name="Daly M.J."/>
            <person name="Bennett G.N."/>
            <person name="Koonin E.V."/>
            <person name="Smith D.R."/>
        </authorList>
    </citation>
    <scope>NUCLEOTIDE SEQUENCE [LARGE SCALE GENOMIC DNA]</scope>
    <source>
        <strain evidence="8">ATCC 824 / DSM 792 / JCM 1419 / LMG 5710 / VKM B-1787</strain>
        <plasmid evidence="8">pSOL1</plasmid>
    </source>
</reference>
<dbReference type="Proteomes" id="UP000000814">
    <property type="component" value="Plasmid pSOL1"/>
</dbReference>
<feature type="domain" description="Beta-xylosidase C-terminal Concanavalin A-like" evidence="6">
    <location>
        <begin position="343"/>
        <end position="528"/>
    </location>
</feature>
<protein>
    <submittedName>
        <fullName evidence="7">Possible beta-xylosidase, family 43 of glycosyl hydrolases</fullName>
    </submittedName>
</protein>
<evidence type="ECO:0000256" key="5">
    <source>
        <dbReference type="SAM" id="SignalP"/>
    </source>
</evidence>
<dbReference type="RefSeq" id="WP_010890798.1">
    <property type="nucleotide sequence ID" value="NC_001988.2"/>
</dbReference>
<comment type="similarity">
    <text evidence="1 4">Belongs to the glycosyl hydrolase 43 family.</text>
</comment>
<evidence type="ECO:0000256" key="3">
    <source>
        <dbReference type="ARBA" id="ARBA00023295"/>
    </source>
</evidence>
<organism evidence="7 8">
    <name type="scientific">Clostridium acetobutylicum (strain ATCC 824 / DSM 792 / JCM 1419 / IAM 19013 / LMG 5710 / NBRC 13948 / NRRL B-527 / VKM B-1787 / 2291 / W)</name>
    <dbReference type="NCBI Taxonomy" id="272562"/>
    <lineage>
        <taxon>Bacteria</taxon>
        <taxon>Bacillati</taxon>
        <taxon>Bacillota</taxon>
        <taxon>Clostridia</taxon>
        <taxon>Eubacteriales</taxon>
        <taxon>Clostridiaceae</taxon>
        <taxon>Clostridium</taxon>
    </lineage>
</organism>
<dbReference type="InterPro" id="IPR006710">
    <property type="entry name" value="Glyco_hydro_43"/>
</dbReference>
<keyword evidence="5" id="KW-0732">Signal</keyword>
<dbReference type="EMBL" id="AE001438">
    <property type="protein sequence ID" value="AAK76859.1"/>
    <property type="molecule type" value="Genomic_DNA"/>
</dbReference>
<dbReference type="CAZy" id="GH43">
    <property type="family name" value="Glycoside Hydrolase Family 43"/>
</dbReference>
<proteinExistence type="inferred from homology"/>
<feature type="signal peptide" evidence="5">
    <location>
        <begin position="1"/>
        <end position="32"/>
    </location>
</feature>
<dbReference type="Pfam" id="PF04616">
    <property type="entry name" value="Glyco_hydro_43"/>
    <property type="match status" value="1"/>
</dbReference>
<evidence type="ECO:0000313" key="8">
    <source>
        <dbReference type="Proteomes" id="UP000000814"/>
    </source>
</evidence>
<evidence type="ECO:0000256" key="4">
    <source>
        <dbReference type="RuleBase" id="RU361187"/>
    </source>
</evidence>
<dbReference type="SUPFAM" id="SSF75005">
    <property type="entry name" value="Arabinanase/levansucrase/invertase"/>
    <property type="match status" value="1"/>
</dbReference>
<gene>
    <name evidence="7" type="ordered locus">CA_P0114</name>
</gene>
<dbReference type="Pfam" id="PF17851">
    <property type="entry name" value="GH43_C2"/>
    <property type="match status" value="1"/>
</dbReference>
<evidence type="ECO:0000313" key="7">
    <source>
        <dbReference type="EMBL" id="AAK76859.1"/>
    </source>
</evidence>
<evidence type="ECO:0000256" key="1">
    <source>
        <dbReference type="ARBA" id="ARBA00009865"/>
    </source>
</evidence>
<keyword evidence="3 4" id="KW-0326">Glycosidase</keyword>
<dbReference type="AlphaFoldDB" id="Q97TI7"/>
<dbReference type="InterPro" id="IPR041542">
    <property type="entry name" value="GH43_C2"/>
</dbReference>
<dbReference type="HOGENOM" id="CLU_016508_1_0_9"/>
<feature type="chain" id="PRO_5004322931" evidence="5">
    <location>
        <begin position="33"/>
        <end position="531"/>
    </location>
</feature>
<dbReference type="GO" id="GO:0004553">
    <property type="term" value="F:hydrolase activity, hydrolyzing O-glycosyl compounds"/>
    <property type="evidence" value="ECO:0007669"/>
    <property type="project" value="InterPro"/>
</dbReference>
<sequence>MLKKRKFSFKKLGCIAVLICMAVAAKSFLAKAYTSDLGNGTYQNPVMYADYPDNSVIKVGSTYYMACSSINYMPGLPILKSQDLVNWEICSYAFDRIDTGMSGIDKTHADAYNLVGGENVYSKGCWAPSLKYHNGTFYATFASLDLGKTFVCTKTGPMGFGGWTFTAISGIGYAHDADLFFDTDGRVYLINGGCNVTELTPDCKSVKYGGINQKIFDGGPSHDGNRIFKKNGYYYILSTPIKGNGAYQRIEKAWRSKSLTGPYEQTIILDDGANHQVCVVDDGSYNWAMLFEDKGAVGRIPKLAPVTWVNNWPMIGVNGSATVPNIYNKPAAGNGIKSPGTDDDFTSQGYVLSQWQWNHNPDNSKWTTSERPGWMRLKTSYSKDFLQARNTLTQRIQGPASSGWVKLDTTNIKPGQISGLSAFHSKYGYIGVRNDNGTKKLVQYNVTGSETAINLTNNIVYLKVSTDCNAQTAKFYYSYNGNSWTQLGSTLKMDFFYKLWFVGYRFALFNYTTGSDTSGYADFDYFKFSSF</sequence>
<dbReference type="GeneID" id="45000341"/>
<geneLocation type="plasmid" evidence="7 8">
    <name>pSOL1</name>
</geneLocation>
<dbReference type="PATRIC" id="fig|272562.8.peg.114"/>
<keyword evidence="2 4" id="KW-0378">Hydrolase</keyword>
<evidence type="ECO:0000259" key="6">
    <source>
        <dbReference type="Pfam" id="PF17851"/>
    </source>
</evidence>
<dbReference type="KEGG" id="cac:CA_P0114"/>
<evidence type="ECO:0000256" key="2">
    <source>
        <dbReference type="ARBA" id="ARBA00022801"/>
    </source>
</evidence>
<dbReference type="InterPro" id="IPR023296">
    <property type="entry name" value="Glyco_hydro_beta-prop_sf"/>
</dbReference>
<dbReference type="SUPFAM" id="SSF49899">
    <property type="entry name" value="Concanavalin A-like lectins/glucanases"/>
    <property type="match status" value="1"/>
</dbReference>
<keyword evidence="8" id="KW-1185">Reference proteome</keyword>
<dbReference type="Gene3D" id="2.115.10.20">
    <property type="entry name" value="Glycosyl hydrolase domain, family 43"/>
    <property type="match status" value="1"/>
</dbReference>
<dbReference type="PANTHER" id="PTHR42812">
    <property type="entry name" value="BETA-XYLOSIDASE"/>
    <property type="match status" value="1"/>
</dbReference>
<keyword evidence="7" id="KW-0614">Plasmid</keyword>
<dbReference type="GO" id="GO:0005975">
    <property type="term" value="P:carbohydrate metabolic process"/>
    <property type="evidence" value="ECO:0007669"/>
    <property type="project" value="InterPro"/>
</dbReference>
<name>Q97TI7_CLOAB</name>
<dbReference type="CDD" id="cd09001">
    <property type="entry name" value="GH43_FsAxh1-like"/>
    <property type="match status" value="1"/>
</dbReference>